<dbReference type="GO" id="GO:0004165">
    <property type="term" value="F:delta(3)-delta(2)-enoyl-CoA isomerase activity"/>
    <property type="evidence" value="ECO:0007669"/>
    <property type="project" value="UniProtKB-EC"/>
</dbReference>
<dbReference type="GO" id="GO:0006635">
    <property type="term" value="P:fatty acid beta-oxidation"/>
    <property type="evidence" value="ECO:0007669"/>
    <property type="project" value="TreeGrafter"/>
</dbReference>
<dbReference type="GO" id="GO:0005777">
    <property type="term" value="C:peroxisome"/>
    <property type="evidence" value="ECO:0007669"/>
    <property type="project" value="TreeGrafter"/>
</dbReference>
<dbReference type="CDD" id="cd06558">
    <property type="entry name" value="crotonase-like"/>
    <property type="match status" value="1"/>
</dbReference>
<dbReference type="PANTHER" id="PTHR11941:SF75">
    <property type="entry name" value="ENOYL-COA HYDRATASE_ISOMERASE FAMILY PROTEIN"/>
    <property type="match status" value="1"/>
</dbReference>
<keyword evidence="6" id="KW-0443">Lipid metabolism</keyword>
<dbReference type="Gene3D" id="3.90.226.10">
    <property type="entry name" value="2-enoyl-CoA Hydratase, Chain A, domain 1"/>
    <property type="match status" value="1"/>
</dbReference>
<sequence length="241" mass="26630">MCTLETHGNIFLLTLTGTDSEHRLSLTLISEIRTLLGKVRSESKSKPGSVLITTAQGKFFSNGFDLAWAQSKGPNQFRDRLYHLLQQFKPLIADLISLPLPTIAAVTGHAAAAGFILAICHDFVLMRKDRGFLYMSEIDIAITFPSYFMNLLRLKIGSPRNLRDVALHGVKIKAEVGVEMGIVDSAYDSAEKTVEAAMRLGEKLRLKNWNGEVYGEIRKSTLKGVLPTLGLVEKEIVTAKL</sequence>
<keyword evidence="7" id="KW-1133">Transmembrane helix</keyword>
<dbReference type="OrthoDB" id="410701at2759"/>
<gene>
    <name evidence="8" type="ORF">AQUCO_00100482v1</name>
</gene>
<comment type="similarity">
    <text evidence="4">Belongs to the enoyl-CoA hydratase/isomerase family.</text>
</comment>
<feature type="transmembrane region" description="Helical" evidence="7">
    <location>
        <begin position="95"/>
        <end position="119"/>
    </location>
</feature>
<comment type="catalytic activity">
    <reaction evidence="1">
        <text>a (3Z)-enoyl-CoA = a 4-saturated (2E)-enoyl-CoA</text>
        <dbReference type="Rhea" id="RHEA:45900"/>
        <dbReference type="ChEBI" id="CHEBI:85097"/>
        <dbReference type="ChEBI" id="CHEBI:85489"/>
        <dbReference type="EC" id="5.3.3.8"/>
    </reaction>
</comment>
<dbReference type="FunFam" id="3.90.226.10:FF:000049">
    <property type="entry name" value="Enoyl-CoA delta isomerase 3"/>
    <property type="match status" value="1"/>
</dbReference>
<reference evidence="8 9" key="1">
    <citation type="submission" date="2017-09" db="EMBL/GenBank/DDBJ databases">
        <title>WGS assembly of Aquilegia coerulea Goldsmith.</title>
        <authorList>
            <person name="Hodges S."/>
            <person name="Kramer E."/>
            <person name="Nordborg M."/>
            <person name="Tomkins J."/>
            <person name="Borevitz J."/>
            <person name="Derieg N."/>
            <person name="Yan J."/>
            <person name="Mihaltcheva S."/>
            <person name="Hayes R.D."/>
            <person name="Rokhsar D."/>
        </authorList>
    </citation>
    <scope>NUCLEOTIDE SEQUENCE [LARGE SCALE GENOMIC DNA]</scope>
    <source>
        <strain evidence="9">cv. Goldsmith</strain>
    </source>
</reference>
<evidence type="ECO:0000256" key="1">
    <source>
        <dbReference type="ARBA" id="ARBA00000452"/>
    </source>
</evidence>
<dbReference type="AlphaFoldDB" id="A0A2G5FAS8"/>
<evidence type="ECO:0000313" key="8">
    <source>
        <dbReference type="EMBL" id="PIA65030.1"/>
    </source>
</evidence>
<evidence type="ECO:0000256" key="4">
    <source>
        <dbReference type="ARBA" id="ARBA00005254"/>
    </source>
</evidence>
<comment type="catalytic activity">
    <reaction evidence="2">
        <text>a (3E)-enoyl-CoA = a 4-saturated (2E)-enoyl-CoA</text>
        <dbReference type="Rhea" id="RHEA:45228"/>
        <dbReference type="ChEBI" id="CHEBI:58521"/>
        <dbReference type="ChEBI" id="CHEBI:85097"/>
        <dbReference type="EC" id="5.3.3.8"/>
    </reaction>
</comment>
<dbReference type="InParanoid" id="A0A2G5FAS8"/>
<keyword evidence="7" id="KW-0472">Membrane</keyword>
<evidence type="ECO:0000256" key="2">
    <source>
        <dbReference type="ARBA" id="ARBA00000765"/>
    </source>
</evidence>
<dbReference type="STRING" id="218851.A0A2G5FAS8"/>
<dbReference type="InterPro" id="IPR029045">
    <property type="entry name" value="ClpP/crotonase-like_dom_sf"/>
</dbReference>
<dbReference type="Pfam" id="PF00378">
    <property type="entry name" value="ECH_1"/>
    <property type="match status" value="1"/>
</dbReference>
<keyword evidence="7" id="KW-0812">Transmembrane</keyword>
<accession>A0A2G5FAS8</accession>
<dbReference type="SUPFAM" id="SSF52096">
    <property type="entry name" value="ClpP/crotonase"/>
    <property type="match status" value="1"/>
</dbReference>
<dbReference type="EMBL" id="KZ305018">
    <property type="protein sequence ID" value="PIA65030.1"/>
    <property type="molecule type" value="Genomic_DNA"/>
</dbReference>
<dbReference type="EC" id="5.3.3.8" evidence="5"/>
<evidence type="ECO:0000313" key="9">
    <source>
        <dbReference type="Proteomes" id="UP000230069"/>
    </source>
</evidence>
<keyword evidence="9" id="KW-1185">Reference proteome</keyword>
<protein>
    <recommendedName>
        <fullName evidence="5">Delta(3)-Delta(2)-enoyl-CoA isomerase</fullName>
        <ecNumber evidence="5">5.3.3.8</ecNumber>
    </recommendedName>
</protein>
<evidence type="ECO:0000256" key="6">
    <source>
        <dbReference type="ARBA" id="ARBA00023098"/>
    </source>
</evidence>
<feature type="transmembrane region" description="Helical" evidence="7">
    <location>
        <begin position="131"/>
        <end position="152"/>
    </location>
</feature>
<dbReference type="Proteomes" id="UP000230069">
    <property type="component" value="Unassembled WGS sequence"/>
</dbReference>
<dbReference type="PANTHER" id="PTHR11941">
    <property type="entry name" value="ENOYL-COA HYDRATASE-RELATED"/>
    <property type="match status" value="1"/>
</dbReference>
<dbReference type="FunCoup" id="A0A2G5FAS8">
    <property type="interactions" value="501"/>
</dbReference>
<proteinExistence type="inferred from homology"/>
<evidence type="ECO:0000256" key="3">
    <source>
        <dbReference type="ARBA" id="ARBA00005005"/>
    </source>
</evidence>
<evidence type="ECO:0000256" key="5">
    <source>
        <dbReference type="ARBA" id="ARBA00012064"/>
    </source>
</evidence>
<organism evidence="8 9">
    <name type="scientific">Aquilegia coerulea</name>
    <name type="common">Rocky mountain columbine</name>
    <dbReference type="NCBI Taxonomy" id="218851"/>
    <lineage>
        <taxon>Eukaryota</taxon>
        <taxon>Viridiplantae</taxon>
        <taxon>Streptophyta</taxon>
        <taxon>Embryophyta</taxon>
        <taxon>Tracheophyta</taxon>
        <taxon>Spermatophyta</taxon>
        <taxon>Magnoliopsida</taxon>
        <taxon>Ranunculales</taxon>
        <taxon>Ranunculaceae</taxon>
        <taxon>Thalictroideae</taxon>
        <taxon>Aquilegia</taxon>
    </lineage>
</organism>
<dbReference type="InterPro" id="IPR001753">
    <property type="entry name" value="Enoyl-CoA_hydra/iso"/>
</dbReference>
<name>A0A2G5FAS8_AQUCA</name>
<evidence type="ECO:0000256" key="7">
    <source>
        <dbReference type="SAM" id="Phobius"/>
    </source>
</evidence>
<comment type="pathway">
    <text evidence="3">Lipid metabolism; fatty acid beta-oxidation.</text>
</comment>